<dbReference type="Proteomes" id="UP000821845">
    <property type="component" value="Chromosome 5"/>
</dbReference>
<reference evidence="1" key="1">
    <citation type="submission" date="2020-05" db="EMBL/GenBank/DDBJ databases">
        <title>Large-scale comparative analyses of tick genomes elucidate their genetic diversity and vector capacities.</title>
        <authorList>
            <person name="Jia N."/>
            <person name="Wang J."/>
            <person name="Shi W."/>
            <person name="Du L."/>
            <person name="Sun Y."/>
            <person name="Zhan W."/>
            <person name="Jiang J."/>
            <person name="Wang Q."/>
            <person name="Zhang B."/>
            <person name="Ji P."/>
            <person name="Sakyi L.B."/>
            <person name="Cui X."/>
            <person name="Yuan T."/>
            <person name="Jiang B."/>
            <person name="Yang W."/>
            <person name="Lam T.T.-Y."/>
            <person name="Chang Q."/>
            <person name="Ding S."/>
            <person name="Wang X."/>
            <person name="Zhu J."/>
            <person name="Ruan X."/>
            <person name="Zhao L."/>
            <person name="Wei J."/>
            <person name="Que T."/>
            <person name="Du C."/>
            <person name="Cheng J."/>
            <person name="Dai P."/>
            <person name="Han X."/>
            <person name="Huang E."/>
            <person name="Gao Y."/>
            <person name="Liu J."/>
            <person name="Shao H."/>
            <person name="Ye R."/>
            <person name="Li L."/>
            <person name="Wei W."/>
            <person name="Wang X."/>
            <person name="Wang C."/>
            <person name="Yang T."/>
            <person name="Huo Q."/>
            <person name="Li W."/>
            <person name="Guo W."/>
            <person name="Chen H."/>
            <person name="Zhou L."/>
            <person name="Ni X."/>
            <person name="Tian J."/>
            <person name="Zhou Y."/>
            <person name="Sheng Y."/>
            <person name="Liu T."/>
            <person name="Pan Y."/>
            <person name="Xia L."/>
            <person name="Li J."/>
            <person name="Zhao F."/>
            <person name="Cao W."/>
        </authorList>
    </citation>
    <scope>NUCLEOTIDE SEQUENCE</scope>
    <source>
        <strain evidence="1">Hyas-2018</strain>
    </source>
</reference>
<keyword evidence="2" id="KW-1185">Reference proteome</keyword>
<proteinExistence type="predicted"/>
<gene>
    <name evidence="1" type="ORF">HPB50_016266</name>
</gene>
<accession>A0ACB7S9B2</accession>
<comment type="caution">
    <text evidence="1">The sequence shown here is derived from an EMBL/GenBank/DDBJ whole genome shotgun (WGS) entry which is preliminary data.</text>
</comment>
<evidence type="ECO:0000313" key="1">
    <source>
        <dbReference type="EMBL" id="KAH6930657.1"/>
    </source>
</evidence>
<sequence length="332" mass="36517">MRYCRAKAFPSWIIRGGPDVFPGRLDDLPEPSAEHPTAQNLGAEAAPAAEPGCPADTRVQRELHVTSFTRHAPCLGGFTSNEQRGDAHQYGLTFGNPARDDSVLVLQHMGGPKFLVCTRNASQATKLMVAEGFRLNHERVAVEAVGPPVTYVNVYRLQAYVPDDTLTHALQQYGKFKSVNFATVANRQNKLNGVRVVKMEMSRPVPNFATIQGHRVMFEYRGMRRVCARCGEDGHMATACSSPYCKRCDAFGHETEGCEEECKRCGGRHGTRECFRRRSYGAAARGLPPINDNAPNREQVREPSSPEAVASTSGLQVLKPRSTPAAKRAPSY</sequence>
<protein>
    <submittedName>
        <fullName evidence="1">Uncharacterized protein</fullName>
    </submittedName>
</protein>
<dbReference type="EMBL" id="CM023485">
    <property type="protein sequence ID" value="KAH6930657.1"/>
    <property type="molecule type" value="Genomic_DNA"/>
</dbReference>
<organism evidence="1 2">
    <name type="scientific">Hyalomma asiaticum</name>
    <name type="common">Tick</name>
    <dbReference type="NCBI Taxonomy" id="266040"/>
    <lineage>
        <taxon>Eukaryota</taxon>
        <taxon>Metazoa</taxon>
        <taxon>Ecdysozoa</taxon>
        <taxon>Arthropoda</taxon>
        <taxon>Chelicerata</taxon>
        <taxon>Arachnida</taxon>
        <taxon>Acari</taxon>
        <taxon>Parasitiformes</taxon>
        <taxon>Ixodida</taxon>
        <taxon>Ixodoidea</taxon>
        <taxon>Ixodidae</taxon>
        <taxon>Hyalomminae</taxon>
        <taxon>Hyalomma</taxon>
    </lineage>
</organism>
<name>A0ACB7S9B2_HYAAI</name>
<evidence type="ECO:0000313" key="2">
    <source>
        <dbReference type="Proteomes" id="UP000821845"/>
    </source>
</evidence>